<reference evidence="9" key="1">
    <citation type="submission" date="2016-10" db="EMBL/GenBank/DDBJ databases">
        <authorList>
            <person name="Varghese N."/>
            <person name="Submissions S."/>
        </authorList>
    </citation>
    <scope>NUCLEOTIDE SEQUENCE [LARGE SCALE GENOMIC DNA]</scope>
    <source>
        <strain evidence="9">IBRC-M 10760</strain>
    </source>
</reference>
<evidence type="ECO:0000313" key="9">
    <source>
        <dbReference type="Proteomes" id="UP000199076"/>
    </source>
</evidence>
<feature type="transmembrane region" description="Helical" evidence="6">
    <location>
        <begin position="219"/>
        <end position="245"/>
    </location>
</feature>
<dbReference type="InterPro" id="IPR036259">
    <property type="entry name" value="MFS_trans_sf"/>
</dbReference>
<dbReference type="CDD" id="cd17474">
    <property type="entry name" value="MFS_YfmO_like"/>
    <property type="match status" value="1"/>
</dbReference>
<keyword evidence="4 6" id="KW-1133">Transmembrane helix</keyword>
<dbReference type="Proteomes" id="UP000199076">
    <property type="component" value="Unassembled WGS sequence"/>
</dbReference>
<organism evidence="8 9">
    <name type="scientific">Halorientalis regularis</name>
    <dbReference type="NCBI Taxonomy" id="660518"/>
    <lineage>
        <taxon>Archaea</taxon>
        <taxon>Methanobacteriati</taxon>
        <taxon>Methanobacteriota</taxon>
        <taxon>Stenosarchaea group</taxon>
        <taxon>Halobacteria</taxon>
        <taxon>Halobacteriales</taxon>
        <taxon>Haloarculaceae</taxon>
        <taxon>Halorientalis</taxon>
    </lineage>
</organism>
<feature type="transmembrane region" description="Helical" evidence="6">
    <location>
        <begin position="115"/>
        <end position="133"/>
    </location>
</feature>
<feature type="transmembrane region" description="Helical" evidence="6">
    <location>
        <begin position="173"/>
        <end position="192"/>
    </location>
</feature>
<dbReference type="GO" id="GO:0005886">
    <property type="term" value="C:plasma membrane"/>
    <property type="evidence" value="ECO:0007669"/>
    <property type="project" value="UniProtKB-SubCell"/>
</dbReference>
<keyword evidence="3 6" id="KW-0812">Transmembrane</keyword>
<keyword evidence="5 6" id="KW-0472">Membrane</keyword>
<dbReference type="Pfam" id="PF07690">
    <property type="entry name" value="MFS_1"/>
    <property type="match status" value="1"/>
</dbReference>
<gene>
    <name evidence="8" type="ORF">SAMN05216218_11273</name>
</gene>
<feature type="transmembrane region" description="Helical" evidence="6">
    <location>
        <begin position="85"/>
        <end position="103"/>
    </location>
</feature>
<feature type="transmembrane region" description="Helical" evidence="6">
    <location>
        <begin position="351"/>
        <end position="372"/>
    </location>
</feature>
<dbReference type="PANTHER" id="PTHR43124:SF3">
    <property type="entry name" value="CHLORAMPHENICOL EFFLUX PUMP RV0191"/>
    <property type="match status" value="1"/>
</dbReference>
<dbReference type="EMBL" id="FNBK01000012">
    <property type="protein sequence ID" value="SDF95948.1"/>
    <property type="molecule type" value="Genomic_DNA"/>
</dbReference>
<dbReference type="Gene3D" id="1.20.1250.20">
    <property type="entry name" value="MFS general substrate transporter like domains"/>
    <property type="match status" value="1"/>
</dbReference>
<dbReference type="PRINTS" id="PR01035">
    <property type="entry name" value="TCRTETA"/>
</dbReference>
<evidence type="ECO:0000256" key="6">
    <source>
        <dbReference type="SAM" id="Phobius"/>
    </source>
</evidence>
<sequence length="402" mass="42122">MDENPGGDTGGSEIPWYSVVFYVIISSSLIGVMGVSLISPLLPELREVFGVSDAAVGLFITAYSIPGIFLTPFIGYAADRIGRKWVLVPLLFTFGIAGAGIAFTTSLPVALGLRFLQGIGATALVMLAVTLIGDIYDGNRRDTLIGINGSMIGVGAAFYPLLGGVLATVRWSVPFLFFGVSIPVGILAVVTLDNSTGASDVQLSTYITRIYAVIQLPEALALFAAMFLAVFIYYGAVVTALPLLLSDEFGLTSSAIGLILAIAALANAVTSSLYGRFSRRWTAPELISLGFVAFGSGLLIIWRSSTTAVIAIALLGFGIGIGLALPSIDMKVVTLVSDDLRAGMMGVRTSMLRLGQTIGAVGFTFVADAFFVSTVEGYRTLMLGTGILVTATGGLLYLSFRN</sequence>
<dbReference type="STRING" id="660518.SAMN05216218_11273"/>
<evidence type="ECO:0000256" key="4">
    <source>
        <dbReference type="ARBA" id="ARBA00022989"/>
    </source>
</evidence>
<evidence type="ECO:0000256" key="3">
    <source>
        <dbReference type="ARBA" id="ARBA00022692"/>
    </source>
</evidence>
<feature type="transmembrane region" description="Helical" evidence="6">
    <location>
        <begin position="54"/>
        <end position="78"/>
    </location>
</feature>
<protein>
    <submittedName>
        <fullName evidence="8">Predicted arabinose efflux permease, MFS family</fullName>
    </submittedName>
</protein>
<name>A0A1G7QBX0_9EURY</name>
<keyword evidence="9" id="KW-1185">Reference proteome</keyword>
<proteinExistence type="predicted"/>
<feature type="transmembrane region" description="Helical" evidence="6">
    <location>
        <begin position="251"/>
        <end position="274"/>
    </location>
</feature>
<dbReference type="OrthoDB" id="117970at2157"/>
<dbReference type="PROSITE" id="PS50850">
    <property type="entry name" value="MFS"/>
    <property type="match status" value="1"/>
</dbReference>
<feature type="transmembrane region" description="Helical" evidence="6">
    <location>
        <begin position="145"/>
        <end position="167"/>
    </location>
</feature>
<evidence type="ECO:0000256" key="2">
    <source>
        <dbReference type="ARBA" id="ARBA00022475"/>
    </source>
</evidence>
<dbReference type="InterPro" id="IPR001958">
    <property type="entry name" value="Tet-R_TetA/multi-R_MdtG-like"/>
</dbReference>
<feature type="transmembrane region" description="Helical" evidence="6">
    <location>
        <begin position="378"/>
        <end position="400"/>
    </location>
</feature>
<feature type="transmembrane region" description="Helical" evidence="6">
    <location>
        <begin position="286"/>
        <end position="302"/>
    </location>
</feature>
<dbReference type="PANTHER" id="PTHR43124">
    <property type="entry name" value="PURINE EFFLUX PUMP PBUE"/>
    <property type="match status" value="1"/>
</dbReference>
<dbReference type="SUPFAM" id="SSF103473">
    <property type="entry name" value="MFS general substrate transporter"/>
    <property type="match status" value="1"/>
</dbReference>
<evidence type="ECO:0000313" key="8">
    <source>
        <dbReference type="EMBL" id="SDF95948.1"/>
    </source>
</evidence>
<dbReference type="GO" id="GO:0022857">
    <property type="term" value="F:transmembrane transporter activity"/>
    <property type="evidence" value="ECO:0007669"/>
    <property type="project" value="InterPro"/>
</dbReference>
<dbReference type="AlphaFoldDB" id="A0A1G7QBX0"/>
<dbReference type="InterPro" id="IPR050189">
    <property type="entry name" value="MFS_Efflux_Transporters"/>
</dbReference>
<feature type="transmembrane region" description="Helical" evidence="6">
    <location>
        <begin position="19"/>
        <end position="42"/>
    </location>
</feature>
<dbReference type="RefSeq" id="WP_092693860.1">
    <property type="nucleotide sequence ID" value="NZ_FNBK01000012.1"/>
</dbReference>
<feature type="transmembrane region" description="Helical" evidence="6">
    <location>
        <begin position="308"/>
        <end position="330"/>
    </location>
</feature>
<dbReference type="InterPro" id="IPR011701">
    <property type="entry name" value="MFS"/>
</dbReference>
<evidence type="ECO:0000256" key="1">
    <source>
        <dbReference type="ARBA" id="ARBA00004651"/>
    </source>
</evidence>
<evidence type="ECO:0000259" key="7">
    <source>
        <dbReference type="PROSITE" id="PS50850"/>
    </source>
</evidence>
<evidence type="ECO:0000256" key="5">
    <source>
        <dbReference type="ARBA" id="ARBA00023136"/>
    </source>
</evidence>
<accession>A0A1G7QBX0</accession>
<comment type="subcellular location">
    <subcellularLocation>
        <location evidence="1">Cell membrane</location>
        <topology evidence="1">Multi-pass membrane protein</topology>
    </subcellularLocation>
</comment>
<keyword evidence="2" id="KW-1003">Cell membrane</keyword>
<dbReference type="InterPro" id="IPR020846">
    <property type="entry name" value="MFS_dom"/>
</dbReference>
<feature type="domain" description="Major facilitator superfamily (MFS) profile" evidence="7">
    <location>
        <begin position="20"/>
        <end position="402"/>
    </location>
</feature>